<dbReference type="InterPro" id="IPR048445">
    <property type="entry name" value="DncV-like_NTFase"/>
</dbReference>
<keyword evidence="5" id="KW-0067">ATP-binding</keyword>
<evidence type="ECO:0000256" key="4">
    <source>
        <dbReference type="ARBA" id="ARBA00022741"/>
    </source>
</evidence>
<evidence type="ECO:0000256" key="5">
    <source>
        <dbReference type="ARBA" id="ARBA00022840"/>
    </source>
</evidence>
<keyword evidence="2" id="KW-0548">Nucleotidyltransferase</keyword>
<dbReference type="GO" id="GO:0005524">
    <property type="term" value="F:ATP binding"/>
    <property type="evidence" value="ECO:0007669"/>
    <property type="project" value="UniProtKB-KW"/>
</dbReference>
<evidence type="ECO:0000256" key="10">
    <source>
        <dbReference type="ARBA" id="ARBA00048304"/>
    </source>
</evidence>
<evidence type="ECO:0000256" key="3">
    <source>
        <dbReference type="ARBA" id="ARBA00022723"/>
    </source>
</evidence>
<evidence type="ECO:0000313" key="12">
    <source>
        <dbReference type="EMBL" id="SHI55673.1"/>
    </source>
</evidence>
<reference evidence="12 13" key="1">
    <citation type="submission" date="2016-11" db="EMBL/GenBank/DDBJ databases">
        <authorList>
            <person name="Jaros S."/>
            <person name="Januszkiewicz K."/>
            <person name="Wedrychowicz H."/>
        </authorList>
    </citation>
    <scope>NUCLEOTIDE SEQUENCE [LARGE SCALE GENOMIC DNA]</scope>
    <source>
        <strain evidence="12 13">DSM 22807</strain>
    </source>
</reference>
<gene>
    <name evidence="12" type="ORF">SAMN05444337_0272</name>
</gene>
<protein>
    <recommendedName>
        <fullName evidence="9">Cyclic GMP-AMP synthase</fullName>
    </recommendedName>
</protein>
<keyword evidence="13" id="KW-1185">Reference proteome</keyword>
<proteinExistence type="predicted"/>
<keyword evidence="3" id="KW-0479">Metal-binding</keyword>
<evidence type="ECO:0000256" key="1">
    <source>
        <dbReference type="ARBA" id="ARBA00022679"/>
    </source>
</evidence>
<keyword evidence="4" id="KW-0547">Nucleotide-binding</keyword>
<dbReference type="OrthoDB" id="1118920at2"/>
<feature type="domain" description="Cyclic GMP-AMP synthase DncV-like nucleotidyltransferase" evidence="11">
    <location>
        <begin position="54"/>
        <end position="141"/>
    </location>
</feature>
<evidence type="ECO:0000256" key="2">
    <source>
        <dbReference type="ARBA" id="ARBA00022695"/>
    </source>
</evidence>
<name>A0A1M6C3Z8_9FLAO</name>
<dbReference type="EMBL" id="FQZH01000001">
    <property type="protein sequence ID" value="SHI55673.1"/>
    <property type="molecule type" value="Genomic_DNA"/>
</dbReference>
<evidence type="ECO:0000256" key="9">
    <source>
        <dbReference type="ARBA" id="ARBA00044145"/>
    </source>
</evidence>
<dbReference type="Pfam" id="PF21654">
    <property type="entry name" value="DncV-like_NTFase"/>
    <property type="match status" value="1"/>
</dbReference>
<evidence type="ECO:0000256" key="7">
    <source>
        <dbReference type="ARBA" id="ARBA00023080"/>
    </source>
</evidence>
<keyword evidence="7" id="KW-0546">Nucleotide metabolism</keyword>
<dbReference type="GO" id="GO:0009117">
    <property type="term" value="P:nucleotide metabolic process"/>
    <property type="evidence" value="ECO:0007669"/>
    <property type="project" value="UniProtKB-KW"/>
</dbReference>
<evidence type="ECO:0000256" key="8">
    <source>
        <dbReference type="ARBA" id="ARBA00023118"/>
    </source>
</evidence>
<keyword evidence="8" id="KW-0051">Antiviral defense</keyword>
<sequence>MLTTQQKQQFSEILNELGKSLDISETEFNAAVASYNAVGNWLSSENSALAPYKPEILPQGSFLLGTAIKPISEKDDIDIDIVCKLTGKNPIWTQAHLKKIVGDRLKENETYKQMLDKEGRRCWTLEYRKYSQKNDQYHMDVLPAIIASGYSILLEKAFTNMHDSNVDALAIRITDNLEPNYPSETNQENWLKSNPFGYAKWFINQATISAEKMFSLNEAVKPVPKYQSNKLPLQRVVQILKRHRDIMFDGDDEKPISIIITTLAARAYKKQTDILEALLDVIENMHDFILDKQDEKTGEWYKFIENPVNKVENFADKWRENPRKQKKFYDWLTAVKKDIQETTQLTGSHNIMTRLSESFGEKEVKKAFNNIGDRARLLTENGNNRFDTKLGVMTGAANVIKPHNFYGEEE</sequence>
<evidence type="ECO:0000256" key="6">
    <source>
        <dbReference type="ARBA" id="ARBA00022842"/>
    </source>
</evidence>
<evidence type="ECO:0000313" key="13">
    <source>
        <dbReference type="Proteomes" id="UP000184232"/>
    </source>
</evidence>
<dbReference type="InterPro" id="IPR006116">
    <property type="entry name" value="NT_2-5OAS_ClassI-CCAase"/>
</dbReference>
<comment type="catalytic activity">
    <reaction evidence="10">
        <text>GTP + ATP = 3',3'-cGAMP + 2 diphosphate</text>
        <dbReference type="Rhea" id="RHEA:35647"/>
        <dbReference type="ChEBI" id="CHEBI:30616"/>
        <dbReference type="ChEBI" id="CHEBI:33019"/>
        <dbReference type="ChEBI" id="CHEBI:37565"/>
        <dbReference type="ChEBI" id="CHEBI:71501"/>
    </reaction>
    <physiologicalReaction direction="left-to-right" evidence="10">
        <dbReference type="Rhea" id="RHEA:35648"/>
    </physiologicalReaction>
</comment>
<dbReference type="AlphaFoldDB" id="A0A1M6C3Z8"/>
<dbReference type="GO" id="GO:0046872">
    <property type="term" value="F:metal ion binding"/>
    <property type="evidence" value="ECO:0007669"/>
    <property type="project" value="UniProtKB-KW"/>
</dbReference>
<evidence type="ECO:0000259" key="11">
    <source>
        <dbReference type="Pfam" id="PF21654"/>
    </source>
</evidence>
<dbReference type="RefSeq" id="WP_072780761.1">
    <property type="nucleotide sequence ID" value="NZ_CP045292.1"/>
</dbReference>
<keyword evidence="1" id="KW-0808">Transferase</keyword>
<keyword evidence="6" id="KW-0460">Magnesium</keyword>
<organism evidence="12 13">
    <name type="scientific">Flavobacterium haoranii</name>
    <dbReference type="NCBI Taxonomy" id="683124"/>
    <lineage>
        <taxon>Bacteria</taxon>
        <taxon>Pseudomonadati</taxon>
        <taxon>Bacteroidota</taxon>
        <taxon>Flavobacteriia</taxon>
        <taxon>Flavobacteriales</taxon>
        <taxon>Flavobacteriaceae</taxon>
        <taxon>Flavobacterium</taxon>
    </lineage>
</organism>
<accession>A0A1M6C3Z8</accession>
<dbReference type="STRING" id="683124.SAMN05444337_0272"/>
<dbReference type="Proteomes" id="UP000184232">
    <property type="component" value="Unassembled WGS sequence"/>
</dbReference>
<dbReference type="GO" id="GO:0016779">
    <property type="term" value="F:nucleotidyltransferase activity"/>
    <property type="evidence" value="ECO:0007669"/>
    <property type="project" value="UniProtKB-KW"/>
</dbReference>
<dbReference type="CDD" id="cd05400">
    <property type="entry name" value="NT_2-5OAS_ClassI-CCAase"/>
    <property type="match status" value="1"/>
</dbReference>
<dbReference type="GO" id="GO:0051607">
    <property type="term" value="P:defense response to virus"/>
    <property type="evidence" value="ECO:0007669"/>
    <property type="project" value="UniProtKB-KW"/>
</dbReference>